<evidence type="ECO:0000256" key="1">
    <source>
        <dbReference type="SAM" id="Phobius"/>
    </source>
</evidence>
<keyword evidence="1" id="KW-0812">Transmembrane</keyword>
<accession>A0ABD2BD48</accession>
<evidence type="ECO:0000313" key="3">
    <source>
        <dbReference type="Proteomes" id="UP001607302"/>
    </source>
</evidence>
<sequence>MNLEYQDHLPLRKLASESCIISIDLETLKKRDHINSLKIKLNNTKDLGLIYKHIVGNCSLNGLLLLIIHNNNIPGVQICTILMFVIYVIGQRFRLCSFQTQLPAVKQSYSCIYAIP</sequence>
<organism evidence="2 3">
    <name type="scientific">Vespula squamosa</name>
    <name type="common">Southern yellow jacket</name>
    <name type="synonym">Wasp</name>
    <dbReference type="NCBI Taxonomy" id="30214"/>
    <lineage>
        <taxon>Eukaryota</taxon>
        <taxon>Metazoa</taxon>
        <taxon>Ecdysozoa</taxon>
        <taxon>Arthropoda</taxon>
        <taxon>Hexapoda</taxon>
        <taxon>Insecta</taxon>
        <taxon>Pterygota</taxon>
        <taxon>Neoptera</taxon>
        <taxon>Endopterygota</taxon>
        <taxon>Hymenoptera</taxon>
        <taxon>Apocrita</taxon>
        <taxon>Aculeata</taxon>
        <taxon>Vespoidea</taxon>
        <taxon>Vespidae</taxon>
        <taxon>Vespinae</taxon>
        <taxon>Vespula</taxon>
    </lineage>
</organism>
<protein>
    <submittedName>
        <fullName evidence="2">Uncharacterized protein</fullName>
    </submittedName>
</protein>
<dbReference type="AlphaFoldDB" id="A0ABD2BD48"/>
<keyword evidence="3" id="KW-1185">Reference proteome</keyword>
<keyword evidence="1" id="KW-0472">Membrane</keyword>
<reference evidence="2 3" key="1">
    <citation type="journal article" date="2024" name="Ann. Entomol. Soc. Am.">
        <title>Genomic analyses of the southern and eastern yellowjacket wasps (Hymenoptera: Vespidae) reveal evolutionary signatures of social life.</title>
        <authorList>
            <person name="Catto M.A."/>
            <person name="Caine P.B."/>
            <person name="Orr S.E."/>
            <person name="Hunt B.G."/>
            <person name="Goodisman M.A.D."/>
        </authorList>
    </citation>
    <scope>NUCLEOTIDE SEQUENCE [LARGE SCALE GENOMIC DNA]</scope>
    <source>
        <strain evidence="2">233</strain>
        <tissue evidence="2">Head and thorax</tissue>
    </source>
</reference>
<name>A0ABD2BD48_VESSQ</name>
<evidence type="ECO:0000313" key="2">
    <source>
        <dbReference type="EMBL" id="KAL2730667.1"/>
    </source>
</evidence>
<keyword evidence="1" id="KW-1133">Transmembrane helix</keyword>
<proteinExistence type="predicted"/>
<dbReference type="EMBL" id="JAUDFV010000110">
    <property type="protein sequence ID" value="KAL2730667.1"/>
    <property type="molecule type" value="Genomic_DNA"/>
</dbReference>
<gene>
    <name evidence="2" type="ORF">V1478_005080</name>
</gene>
<comment type="caution">
    <text evidence="2">The sequence shown here is derived from an EMBL/GenBank/DDBJ whole genome shotgun (WGS) entry which is preliminary data.</text>
</comment>
<dbReference type="Proteomes" id="UP001607302">
    <property type="component" value="Unassembled WGS sequence"/>
</dbReference>
<feature type="transmembrane region" description="Helical" evidence="1">
    <location>
        <begin position="49"/>
        <end position="68"/>
    </location>
</feature>
<feature type="transmembrane region" description="Helical" evidence="1">
    <location>
        <begin position="74"/>
        <end position="90"/>
    </location>
</feature>